<comment type="caution">
    <text evidence="1">The sequence shown here is derived from an EMBL/GenBank/DDBJ whole genome shotgun (WGS) entry which is preliminary data.</text>
</comment>
<name>A0AA36FN49_9BILA</name>
<reference evidence="1" key="1">
    <citation type="submission" date="2023-06" db="EMBL/GenBank/DDBJ databases">
        <authorList>
            <person name="Delattre M."/>
        </authorList>
    </citation>
    <scope>NUCLEOTIDE SEQUENCE</scope>
    <source>
        <strain evidence="1">AF72</strain>
    </source>
</reference>
<accession>A0AA36FN49</accession>
<proteinExistence type="predicted"/>
<dbReference type="Proteomes" id="UP001177023">
    <property type="component" value="Unassembled WGS sequence"/>
</dbReference>
<feature type="non-terminal residue" evidence="1">
    <location>
        <position position="1"/>
    </location>
</feature>
<dbReference type="AlphaFoldDB" id="A0AA36FN49"/>
<keyword evidence="2" id="KW-1185">Reference proteome</keyword>
<protein>
    <submittedName>
        <fullName evidence="1">Uncharacterized protein</fullName>
    </submittedName>
</protein>
<sequence length="112" mass="12495">MAEEFGLDQFHFRRGQCCVGHREFGGGRLRGGKLVPPWNCTRKSLVAGNLPDGVGRVSAEVDDQGARRLRRPEMKGCGQERRCHSRIELRDQVGVDIEEDRLDHGAIVDATP</sequence>
<gene>
    <name evidence="1" type="ORF">MSPICULIGERA_LOCUS30</name>
</gene>
<evidence type="ECO:0000313" key="1">
    <source>
        <dbReference type="EMBL" id="CAJ0557272.1"/>
    </source>
</evidence>
<dbReference type="EMBL" id="CATQJA010000001">
    <property type="protein sequence ID" value="CAJ0557272.1"/>
    <property type="molecule type" value="Genomic_DNA"/>
</dbReference>
<organism evidence="1 2">
    <name type="scientific">Mesorhabditis spiculigera</name>
    <dbReference type="NCBI Taxonomy" id="96644"/>
    <lineage>
        <taxon>Eukaryota</taxon>
        <taxon>Metazoa</taxon>
        <taxon>Ecdysozoa</taxon>
        <taxon>Nematoda</taxon>
        <taxon>Chromadorea</taxon>
        <taxon>Rhabditida</taxon>
        <taxon>Rhabditina</taxon>
        <taxon>Rhabditomorpha</taxon>
        <taxon>Rhabditoidea</taxon>
        <taxon>Rhabditidae</taxon>
        <taxon>Mesorhabditinae</taxon>
        <taxon>Mesorhabditis</taxon>
    </lineage>
</organism>
<evidence type="ECO:0000313" key="2">
    <source>
        <dbReference type="Proteomes" id="UP001177023"/>
    </source>
</evidence>